<protein>
    <submittedName>
        <fullName evidence="3">Amidohydrolase</fullName>
    </submittedName>
</protein>
<organism evidence="3 4">
    <name type="scientific">Chroogloeocystis siderophila 5.2 s.c.1</name>
    <dbReference type="NCBI Taxonomy" id="247279"/>
    <lineage>
        <taxon>Bacteria</taxon>
        <taxon>Bacillati</taxon>
        <taxon>Cyanobacteriota</taxon>
        <taxon>Cyanophyceae</taxon>
        <taxon>Oscillatoriophycideae</taxon>
        <taxon>Chroococcales</taxon>
        <taxon>Chroococcaceae</taxon>
        <taxon>Chroogloeocystis</taxon>
    </lineage>
</organism>
<dbReference type="InterPro" id="IPR011059">
    <property type="entry name" value="Metal-dep_hydrolase_composite"/>
</dbReference>
<sequence length="515" mass="56448">MSISAITDKLIVKNALVLASGDASPQLHTDILIDKGTIVAVAANLAIPPGCSVIDATGLLITPGLINGHFHSHEHFHKGRFDNLPLELWMHFVRPPVAPPALTPEQVYLRTMIGAIEAIRTGTTFVVDDVNHAPHYSMECIDAVFQAYEDIGLRALVSVSLCDLPFYRAVPFFDEEMPEHLREQLDSQALPNRDRLLTIAQHLAQTRHPNQHRVGYIVAPSAPQRCSKSFLVELEKLAKIYNLPVMLHLLETRLQAVTGQLFYQRSMTEYLADLGFLSDRVALQHCVWLTPHDVELIAESGASVIYNPLSNLKLGSGRMAVRAIQAAGVNIALASDGCGSRDSLNMLSVVQAAAMLNKSPTTAPEHWISAEEAFEFATIGGAKAFGVAQLGKIAPGYKADFVGYRLDALSFVPLNHPLRQLVYAETGAAVDLVVVDGIAVMRNGKLTQVNEQALIEAICKVHHQILPAIQASEATVQNFLPYYRRIYNRCLSQTVDPAILTPDNQPSPIDMNRTE</sequence>
<dbReference type="InterPro" id="IPR006680">
    <property type="entry name" value="Amidohydro-rel"/>
</dbReference>
<dbReference type="Pfam" id="PF01979">
    <property type="entry name" value="Amidohydro_1"/>
    <property type="match status" value="1"/>
</dbReference>
<dbReference type="AlphaFoldDB" id="A0A1U7HP74"/>
<evidence type="ECO:0000256" key="1">
    <source>
        <dbReference type="ARBA" id="ARBA00022801"/>
    </source>
</evidence>
<dbReference type="EMBL" id="MRCC01000010">
    <property type="protein sequence ID" value="OKH25392.1"/>
    <property type="molecule type" value="Genomic_DNA"/>
</dbReference>
<dbReference type="Proteomes" id="UP000185984">
    <property type="component" value="Unassembled WGS sequence"/>
</dbReference>
<dbReference type="PANTHER" id="PTHR43794">
    <property type="entry name" value="AMINOHYDROLASE SSNA-RELATED"/>
    <property type="match status" value="1"/>
</dbReference>
<gene>
    <name evidence="3" type="ORF">NIES1031_13530</name>
</gene>
<keyword evidence="4" id="KW-1185">Reference proteome</keyword>
<reference evidence="3 4" key="1">
    <citation type="submission" date="2016-11" db="EMBL/GenBank/DDBJ databases">
        <title>Draft Genome Sequences of Nine Cyanobacterial Strains from Diverse Habitats.</title>
        <authorList>
            <person name="Zhu T."/>
            <person name="Hou S."/>
            <person name="Lu X."/>
            <person name="Hess W.R."/>
        </authorList>
    </citation>
    <scope>NUCLEOTIDE SEQUENCE [LARGE SCALE GENOMIC DNA]</scope>
    <source>
        <strain evidence="3 4">5.2 s.c.1</strain>
    </source>
</reference>
<dbReference type="Gene3D" id="2.30.40.10">
    <property type="entry name" value="Urease, subunit C, domain 1"/>
    <property type="match status" value="1"/>
</dbReference>
<name>A0A1U7HP74_9CHRO</name>
<dbReference type="SUPFAM" id="SSF51338">
    <property type="entry name" value="Composite domain of metallo-dependent hydrolases"/>
    <property type="match status" value="1"/>
</dbReference>
<evidence type="ECO:0000313" key="3">
    <source>
        <dbReference type="EMBL" id="OKH25392.1"/>
    </source>
</evidence>
<feature type="domain" description="Amidohydrolase-related" evidence="2">
    <location>
        <begin position="61"/>
        <end position="437"/>
    </location>
</feature>
<evidence type="ECO:0000259" key="2">
    <source>
        <dbReference type="Pfam" id="PF01979"/>
    </source>
</evidence>
<dbReference type="GO" id="GO:0016810">
    <property type="term" value="F:hydrolase activity, acting on carbon-nitrogen (but not peptide) bonds"/>
    <property type="evidence" value="ECO:0007669"/>
    <property type="project" value="InterPro"/>
</dbReference>
<dbReference type="RefSeq" id="WP_073549956.1">
    <property type="nucleotide sequence ID" value="NZ_CAWMVK010000002.1"/>
</dbReference>
<dbReference type="SUPFAM" id="SSF51556">
    <property type="entry name" value="Metallo-dependent hydrolases"/>
    <property type="match status" value="1"/>
</dbReference>
<evidence type="ECO:0000313" key="4">
    <source>
        <dbReference type="Proteomes" id="UP000185984"/>
    </source>
</evidence>
<comment type="caution">
    <text evidence="3">The sequence shown here is derived from an EMBL/GenBank/DDBJ whole genome shotgun (WGS) entry which is preliminary data.</text>
</comment>
<proteinExistence type="predicted"/>
<keyword evidence="1 3" id="KW-0378">Hydrolase</keyword>
<dbReference type="Gene3D" id="3.20.20.140">
    <property type="entry name" value="Metal-dependent hydrolases"/>
    <property type="match status" value="1"/>
</dbReference>
<dbReference type="STRING" id="247279.NIES1031_13530"/>
<dbReference type="PANTHER" id="PTHR43794:SF11">
    <property type="entry name" value="AMIDOHYDROLASE-RELATED DOMAIN-CONTAINING PROTEIN"/>
    <property type="match status" value="1"/>
</dbReference>
<dbReference type="OrthoDB" id="9807210at2"/>
<dbReference type="InterPro" id="IPR050287">
    <property type="entry name" value="MTA/SAH_deaminase"/>
</dbReference>
<dbReference type="InterPro" id="IPR032466">
    <property type="entry name" value="Metal_Hydrolase"/>
</dbReference>
<accession>A0A1U7HP74</accession>